<organism evidence="2 3">
    <name type="scientific">Penicillium steckii</name>
    <dbReference type="NCBI Taxonomy" id="303698"/>
    <lineage>
        <taxon>Eukaryota</taxon>
        <taxon>Fungi</taxon>
        <taxon>Dikarya</taxon>
        <taxon>Ascomycota</taxon>
        <taxon>Pezizomycotina</taxon>
        <taxon>Eurotiomycetes</taxon>
        <taxon>Eurotiomycetidae</taxon>
        <taxon>Eurotiales</taxon>
        <taxon>Aspergillaceae</taxon>
        <taxon>Penicillium</taxon>
    </lineage>
</organism>
<dbReference type="PANTHER" id="PTHR35205">
    <property type="entry name" value="NB-ARC AND TPR DOMAIN PROTEIN"/>
    <property type="match status" value="1"/>
</dbReference>
<dbReference type="GO" id="GO:0043531">
    <property type="term" value="F:ADP binding"/>
    <property type="evidence" value="ECO:0007669"/>
    <property type="project" value="InterPro"/>
</dbReference>
<evidence type="ECO:0000313" key="2">
    <source>
        <dbReference type="EMBL" id="OQE16124.1"/>
    </source>
</evidence>
<reference evidence="3" key="1">
    <citation type="journal article" date="2017" name="Nat. Microbiol.">
        <title>Global analysis of biosynthetic gene clusters reveals vast potential of secondary metabolite production in Penicillium species.</title>
        <authorList>
            <person name="Nielsen J.C."/>
            <person name="Grijseels S."/>
            <person name="Prigent S."/>
            <person name="Ji B."/>
            <person name="Dainat J."/>
            <person name="Nielsen K.F."/>
            <person name="Frisvad J.C."/>
            <person name="Workman M."/>
            <person name="Nielsen J."/>
        </authorList>
    </citation>
    <scope>NUCLEOTIDE SEQUENCE [LARGE SCALE GENOMIC DNA]</scope>
    <source>
        <strain evidence="3">IBT 24891</strain>
    </source>
</reference>
<feature type="domain" description="NB-ARC" evidence="1">
    <location>
        <begin position="244"/>
        <end position="370"/>
    </location>
</feature>
<dbReference type="STRING" id="303698.A0A1V6SQZ8"/>
<dbReference type="PANTHER" id="PTHR35205:SF1">
    <property type="entry name" value="ZU5 DOMAIN-CONTAINING PROTEIN"/>
    <property type="match status" value="1"/>
</dbReference>
<dbReference type="AlphaFoldDB" id="A0A1V6SQZ8"/>
<evidence type="ECO:0000259" key="1">
    <source>
        <dbReference type="Pfam" id="PF00931"/>
    </source>
</evidence>
<proteinExistence type="predicted"/>
<comment type="caution">
    <text evidence="2">The sequence shown here is derived from an EMBL/GenBank/DDBJ whole genome shotgun (WGS) entry which is preliminary data.</text>
</comment>
<name>A0A1V6SQZ8_9EURO</name>
<dbReference type="Gene3D" id="1.25.40.10">
    <property type="entry name" value="Tetratricopeptide repeat domain"/>
    <property type="match status" value="2"/>
</dbReference>
<evidence type="ECO:0000313" key="3">
    <source>
        <dbReference type="Proteomes" id="UP000191285"/>
    </source>
</evidence>
<dbReference type="InterPro" id="IPR011990">
    <property type="entry name" value="TPR-like_helical_dom_sf"/>
</dbReference>
<dbReference type="SUPFAM" id="SSF52540">
    <property type="entry name" value="P-loop containing nucleoside triphosphate hydrolases"/>
    <property type="match status" value="1"/>
</dbReference>
<accession>A0A1V6SQZ8</accession>
<dbReference type="InterPro" id="IPR002182">
    <property type="entry name" value="NB-ARC"/>
</dbReference>
<dbReference type="InterPro" id="IPR027417">
    <property type="entry name" value="P-loop_NTPase"/>
</dbReference>
<dbReference type="Gene3D" id="3.40.50.300">
    <property type="entry name" value="P-loop containing nucleotide triphosphate hydrolases"/>
    <property type="match status" value="1"/>
</dbReference>
<dbReference type="Pfam" id="PF00931">
    <property type="entry name" value="NB-ARC"/>
    <property type="match status" value="1"/>
</dbReference>
<protein>
    <recommendedName>
        <fullName evidence="1">NB-ARC domain-containing protein</fullName>
    </recommendedName>
</protein>
<sequence length="820" mass="93589">MEAATFGWATVIERLKASLNFDDLEIVENFQLWDDVQNQILDGDVSRIALLRPALGHLDVFVEYFESKLGANLNISYLWDSLACLLQLTTERPEALEMICRMVKSLARQAEVFNSYCNKVRVLTNLEQEVCFDMQILFVEFFTDLINFLHATSEDPGHCESLTQYIERRFSTTNHELGEAISRIETMRRIASPLQSQDIRSNDSKTVEPNLRFLMLPQTKTTRFFDRLEIFDYLDQALHPTVVNTSLQSVTMHGLGGVGKSTIASAYVQKKFEENVFDVCLWVCGEESSSLRESFTGIAMRLKLDGAQQHNHDENLILVQDWFQSTDCRWLIVYDNVETLDVLEQYWPVSSRGRAIITTRNRSMAFKPACSGLEITSWDAQAGSQSFLFLLKNGIGCELEVERNSAFTLSDRLGGHALAISHMASLIHDGELSIHEFMTMYMKDPRGFHATNELVALWDFSFKSLDQNCLSLLGVLSYLMPDNIPQRLFETDIHGKLPSDLDFCSDSFGHLYEANALTDLESLCDVNIVAVQTLEEGPQKDDLKATIYSHQANLSESLGNAEKAIRLNKQVYEMRLREKPVKQAVLCYVANNLGYCHNTANDHQNALEWFKRSREWWSEFSGVEDASDFPPFILTNTARCMVYLNDLKGSKEKLSISIAQLKNAQPLNWAMLAYAYFAFGTLERCEQNFEAAEAYFVEAQDSWLHGDQTRLHPFNGACMYKIGVCCLDQGKVESAIKHIRDSMEVTDFHKNNMPIEHARNLFKLSEAMLQKNPTDENLSSLSEAERLRGEADAYLAMRVANLFTYDREDAFDKLIPIFWR</sequence>
<dbReference type="OrthoDB" id="6161812at2759"/>
<keyword evidence="3" id="KW-1185">Reference proteome</keyword>
<gene>
    <name evidence="2" type="ORF">PENSTE_c025G07386</name>
</gene>
<dbReference type="Proteomes" id="UP000191285">
    <property type="component" value="Unassembled WGS sequence"/>
</dbReference>
<dbReference type="SUPFAM" id="SSF48452">
    <property type="entry name" value="TPR-like"/>
    <property type="match status" value="1"/>
</dbReference>
<dbReference type="EMBL" id="MLKD01000025">
    <property type="protein sequence ID" value="OQE16124.1"/>
    <property type="molecule type" value="Genomic_DNA"/>
</dbReference>